<sequence length="414" mass="48011">MEPVLLPTTIEKFLKAFLKEIGMKDYTTIISSATRPGENFSGIVNRITINDRNQKSGANILNLIIKIAPNNESLRLAFPLRALFEREIYYYTKVFPEFERLQKEQKTLNSLTVFPKLYKTSLQNLNEALLLEDMNVLGYQRYEALKTLDYDHALFVIKEYGKLHALSFVLRYLKPDVFNKLESGTYDHILRGFPITEARQNGYKLRNDQVLACLDVEEDKSAYELYKKFSSKMLDTVEDVVQTEKAGKYGVLTHGDCWINNYLFKYEDSSTPSSMCILDWQAARCGSPALDLSYFLFCCISHSLRKEHYWDLIKEYYKSFSTFLKTFGLVSEEVFPFSVLKDHLKRFSTYGLFMAVITLTFTLLQGKGGPSFQTAKNEVEMFSLRKAHNSEDHELYRSRMRGVVVDFVNFGFEI</sequence>
<dbReference type="PANTHER" id="PTHR11012">
    <property type="entry name" value="PROTEIN KINASE-LIKE DOMAIN-CONTAINING"/>
    <property type="match status" value="1"/>
</dbReference>
<dbReference type="EMBL" id="JAVRBK010000002">
    <property type="protein sequence ID" value="KAK5647696.1"/>
    <property type="molecule type" value="Genomic_DNA"/>
</dbReference>
<proteinExistence type="predicted"/>
<name>A0AAN7VLW0_9COLE</name>
<dbReference type="Pfam" id="PF02958">
    <property type="entry name" value="EcKL"/>
    <property type="match status" value="1"/>
</dbReference>
<dbReference type="InterPro" id="IPR015897">
    <property type="entry name" value="CHK_kinase-like"/>
</dbReference>
<comment type="caution">
    <text evidence="2">The sequence shown here is derived from an EMBL/GenBank/DDBJ whole genome shotgun (WGS) entry which is preliminary data.</text>
</comment>
<dbReference type="InterPro" id="IPR011009">
    <property type="entry name" value="Kinase-like_dom_sf"/>
</dbReference>
<protein>
    <recommendedName>
        <fullName evidence="1">CHK kinase-like domain-containing protein</fullName>
    </recommendedName>
</protein>
<reference evidence="2 3" key="1">
    <citation type="journal article" date="2024" name="Insects">
        <title>An Improved Chromosome-Level Genome Assembly of the Firefly Pyrocoelia pectoralis.</title>
        <authorList>
            <person name="Fu X."/>
            <person name="Meyer-Rochow V.B."/>
            <person name="Ballantyne L."/>
            <person name="Zhu X."/>
        </authorList>
    </citation>
    <scope>NUCLEOTIDE SEQUENCE [LARGE SCALE GENOMIC DNA]</scope>
    <source>
        <strain evidence="2">XCY_ONT2</strain>
    </source>
</reference>
<accession>A0AAN7VLW0</accession>
<dbReference type="Proteomes" id="UP001329430">
    <property type="component" value="Chromosome 2"/>
</dbReference>
<organism evidence="2 3">
    <name type="scientific">Pyrocoelia pectoralis</name>
    <dbReference type="NCBI Taxonomy" id="417401"/>
    <lineage>
        <taxon>Eukaryota</taxon>
        <taxon>Metazoa</taxon>
        <taxon>Ecdysozoa</taxon>
        <taxon>Arthropoda</taxon>
        <taxon>Hexapoda</taxon>
        <taxon>Insecta</taxon>
        <taxon>Pterygota</taxon>
        <taxon>Neoptera</taxon>
        <taxon>Endopterygota</taxon>
        <taxon>Coleoptera</taxon>
        <taxon>Polyphaga</taxon>
        <taxon>Elateriformia</taxon>
        <taxon>Elateroidea</taxon>
        <taxon>Lampyridae</taxon>
        <taxon>Lampyrinae</taxon>
        <taxon>Pyrocoelia</taxon>
    </lineage>
</organism>
<dbReference type="SUPFAM" id="SSF56112">
    <property type="entry name" value="Protein kinase-like (PK-like)"/>
    <property type="match status" value="1"/>
</dbReference>
<evidence type="ECO:0000259" key="1">
    <source>
        <dbReference type="SMART" id="SM00587"/>
    </source>
</evidence>
<dbReference type="PANTHER" id="PTHR11012:SF30">
    <property type="entry name" value="PROTEIN KINASE-LIKE DOMAIN-CONTAINING"/>
    <property type="match status" value="1"/>
</dbReference>
<dbReference type="InterPro" id="IPR004119">
    <property type="entry name" value="EcKL"/>
</dbReference>
<dbReference type="AlphaFoldDB" id="A0AAN7VLW0"/>
<feature type="domain" description="CHK kinase-like" evidence="1">
    <location>
        <begin position="129"/>
        <end position="326"/>
    </location>
</feature>
<evidence type="ECO:0000313" key="3">
    <source>
        <dbReference type="Proteomes" id="UP001329430"/>
    </source>
</evidence>
<dbReference type="Gene3D" id="3.90.1200.10">
    <property type="match status" value="1"/>
</dbReference>
<keyword evidence="3" id="KW-1185">Reference proteome</keyword>
<gene>
    <name evidence="2" type="ORF">RI129_002588</name>
</gene>
<dbReference type="SMART" id="SM00587">
    <property type="entry name" value="CHK"/>
    <property type="match status" value="1"/>
</dbReference>
<evidence type="ECO:0000313" key="2">
    <source>
        <dbReference type="EMBL" id="KAK5647696.1"/>
    </source>
</evidence>